<keyword evidence="3 6" id="KW-0808">Transferase</keyword>
<dbReference type="PROSITE" id="PS51679">
    <property type="entry name" value="SAM_MT_C5"/>
    <property type="match status" value="1"/>
</dbReference>
<evidence type="ECO:0000313" key="8">
    <source>
        <dbReference type="EMBL" id="NKZ03160.1"/>
    </source>
</evidence>
<evidence type="ECO:0000256" key="3">
    <source>
        <dbReference type="ARBA" id="ARBA00022679"/>
    </source>
</evidence>
<dbReference type="SUPFAM" id="SSF53335">
    <property type="entry name" value="S-adenosyl-L-methionine-dependent methyltransferases"/>
    <property type="match status" value="1"/>
</dbReference>
<keyword evidence="5" id="KW-0680">Restriction system</keyword>
<dbReference type="EMBL" id="JAAXPI010000004">
    <property type="protein sequence ID" value="NKZ03160.1"/>
    <property type="molecule type" value="Genomic_DNA"/>
</dbReference>
<accession>A0A846YQU3</accession>
<dbReference type="InterPro" id="IPR029063">
    <property type="entry name" value="SAM-dependent_MTases_sf"/>
</dbReference>
<keyword evidence="2 6" id="KW-0489">Methyltransferase</keyword>
<proteinExistence type="inferred from homology"/>
<comment type="similarity">
    <text evidence="6 7">Belongs to the class I-like SAM-binding methyltransferase superfamily. C5-methyltransferase family.</text>
</comment>
<sequence>MRTGSKKTTPYAVAEFFAGIGLARIGLESADNTSFRVVWANDFDEGKARTYKDHFQSDSSAHYQLADIRDVAKDIDRFSVPRDIALAWASFPCTDLSLAGGREGLRGKSSVTFWHFTDVLDSLGTHKPPVVTLENVNGFATSHGGRDIKVAIRKLNKLGYCVDVLTLDARRFVPQSRPRLFLVASDHEVAEKDDRRDTEIRPAWLDNVLDDPDLYTQRALLPSPPALLSGGWSDIVDNDAAPGVEWWDEARTEKFKSELSNVQRERVEKLRQKERVEYRTAYRRTRNGKPAWEIRADDIAGCLRTARGGSSKQAVVRIQKGVPLRVRWMTASEYAKLMGAGDYKLPANRNQAIMGFGDAVCVDAVKWLTENYLGPLISRRSKQIEVAQNALPAATNESLGVPAAKEERAAGLPLQSAPDDETRRRILVAQRV</sequence>
<feature type="active site" evidence="6">
    <location>
        <position position="93"/>
    </location>
</feature>
<evidence type="ECO:0000256" key="4">
    <source>
        <dbReference type="ARBA" id="ARBA00022691"/>
    </source>
</evidence>
<dbReference type="PANTHER" id="PTHR46098:SF1">
    <property type="entry name" value="TRNA (CYTOSINE(38)-C(5))-METHYLTRANSFERASE"/>
    <property type="match status" value="1"/>
</dbReference>
<organism evidence="8 9">
    <name type="scientific">Actinomadura latina</name>
    <dbReference type="NCBI Taxonomy" id="163603"/>
    <lineage>
        <taxon>Bacteria</taxon>
        <taxon>Bacillati</taxon>
        <taxon>Actinomycetota</taxon>
        <taxon>Actinomycetes</taxon>
        <taxon>Streptosporangiales</taxon>
        <taxon>Thermomonosporaceae</taxon>
        <taxon>Actinomadura</taxon>
    </lineage>
</organism>
<dbReference type="GO" id="GO:0003886">
    <property type="term" value="F:DNA (cytosine-5-)-methyltransferase activity"/>
    <property type="evidence" value="ECO:0007669"/>
    <property type="project" value="UniProtKB-EC"/>
</dbReference>
<keyword evidence="9" id="KW-1185">Reference proteome</keyword>
<name>A0A846YQU3_9ACTN</name>
<evidence type="ECO:0000256" key="1">
    <source>
        <dbReference type="ARBA" id="ARBA00011975"/>
    </source>
</evidence>
<keyword evidence="4 6" id="KW-0949">S-adenosyl-L-methionine</keyword>
<comment type="caution">
    <text evidence="8">The sequence shown here is derived from an EMBL/GenBank/DDBJ whole genome shotgun (WGS) entry which is preliminary data.</text>
</comment>
<dbReference type="Gene3D" id="3.40.50.150">
    <property type="entry name" value="Vaccinia Virus protein VP39"/>
    <property type="match status" value="1"/>
</dbReference>
<evidence type="ECO:0000256" key="6">
    <source>
        <dbReference type="PROSITE-ProRule" id="PRU01016"/>
    </source>
</evidence>
<dbReference type="InterPro" id="IPR050750">
    <property type="entry name" value="C5-MTase"/>
</dbReference>
<dbReference type="EC" id="2.1.1.37" evidence="1"/>
<evidence type="ECO:0000256" key="7">
    <source>
        <dbReference type="RuleBase" id="RU000416"/>
    </source>
</evidence>
<reference evidence="8 9" key="1">
    <citation type="submission" date="2020-04" db="EMBL/GenBank/DDBJ databases">
        <title>MicrobeNet Type strains.</title>
        <authorList>
            <person name="Nicholson A.C."/>
        </authorList>
    </citation>
    <scope>NUCLEOTIDE SEQUENCE [LARGE SCALE GENOMIC DNA]</scope>
    <source>
        <strain evidence="8 9">ATCC BAA-277</strain>
    </source>
</reference>
<dbReference type="GO" id="GO:0032259">
    <property type="term" value="P:methylation"/>
    <property type="evidence" value="ECO:0007669"/>
    <property type="project" value="UniProtKB-KW"/>
</dbReference>
<dbReference type="InterPro" id="IPR001525">
    <property type="entry name" value="C5_MeTfrase"/>
</dbReference>
<dbReference type="Proteomes" id="UP000579250">
    <property type="component" value="Unassembled WGS sequence"/>
</dbReference>
<evidence type="ECO:0000256" key="5">
    <source>
        <dbReference type="ARBA" id="ARBA00022747"/>
    </source>
</evidence>
<dbReference type="AlphaFoldDB" id="A0A846YQU3"/>
<evidence type="ECO:0000256" key="2">
    <source>
        <dbReference type="ARBA" id="ARBA00022603"/>
    </source>
</evidence>
<dbReference type="PRINTS" id="PR00105">
    <property type="entry name" value="C5METTRFRASE"/>
</dbReference>
<dbReference type="NCBIfam" id="TIGR00675">
    <property type="entry name" value="dcm"/>
    <property type="match status" value="1"/>
</dbReference>
<dbReference type="PANTHER" id="PTHR46098">
    <property type="entry name" value="TRNA (CYTOSINE(38)-C(5))-METHYLTRANSFERASE"/>
    <property type="match status" value="1"/>
</dbReference>
<dbReference type="Pfam" id="PF00145">
    <property type="entry name" value="DNA_methylase"/>
    <property type="match status" value="1"/>
</dbReference>
<dbReference type="GO" id="GO:0009307">
    <property type="term" value="P:DNA restriction-modification system"/>
    <property type="evidence" value="ECO:0007669"/>
    <property type="project" value="UniProtKB-KW"/>
</dbReference>
<protein>
    <recommendedName>
        <fullName evidence="1">DNA (cytosine-5-)-methyltransferase</fullName>
        <ecNumber evidence="1">2.1.1.37</ecNumber>
    </recommendedName>
</protein>
<evidence type="ECO:0000313" key="9">
    <source>
        <dbReference type="Proteomes" id="UP000579250"/>
    </source>
</evidence>
<gene>
    <name evidence="8" type="ORF">HGB48_05265</name>
</gene>